<accession>A0A6J6BP66</accession>
<dbReference type="PANTHER" id="PTHR10458">
    <property type="entry name" value="PEPTIDE DEFORMYLASE"/>
    <property type="match status" value="1"/>
</dbReference>
<dbReference type="PIRSF" id="PIRSF004749">
    <property type="entry name" value="Pep_def"/>
    <property type="match status" value="1"/>
</dbReference>
<keyword evidence="3" id="KW-0378">Hydrolase</keyword>
<dbReference type="GO" id="GO:0042586">
    <property type="term" value="F:peptide deformylase activity"/>
    <property type="evidence" value="ECO:0007669"/>
    <property type="project" value="InterPro"/>
</dbReference>
<dbReference type="InterPro" id="IPR036821">
    <property type="entry name" value="Peptide_deformylase_sf"/>
</dbReference>
<name>A0A6J6BP66_9ZZZZ</name>
<evidence type="ECO:0000256" key="2">
    <source>
        <dbReference type="ARBA" id="ARBA00022723"/>
    </source>
</evidence>
<evidence type="ECO:0000313" key="6">
    <source>
        <dbReference type="EMBL" id="CAB4540766.1"/>
    </source>
</evidence>
<dbReference type="NCBIfam" id="TIGR00079">
    <property type="entry name" value="pept_deformyl"/>
    <property type="match status" value="1"/>
</dbReference>
<organism evidence="6">
    <name type="scientific">freshwater metagenome</name>
    <dbReference type="NCBI Taxonomy" id="449393"/>
    <lineage>
        <taxon>unclassified sequences</taxon>
        <taxon>metagenomes</taxon>
        <taxon>ecological metagenomes</taxon>
    </lineage>
</organism>
<dbReference type="PRINTS" id="PR01576">
    <property type="entry name" value="PDEFORMYLASE"/>
</dbReference>
<proteinExistence type="inferred from homology"/>
<dbReference type="CDD" id="cd00487">
    <property type="entry name" value="Pep_deformylase"/>
    <property type="match status" value="1"/>
</dbReference>
<evidence type="ECO:0000256" key="3">
    <source>
        <dbReference type="ARBA" id="ARBA00022801"/>
    </source>
</evidence>
<reference evidence="6" key="1">
    <citation type="submission" date="2020-05" db="EMBL/GenBank/DDBJ databases">
        <authorList>
            <person name="Chiriac C."/>
            <person name="Salcher M."/>
            <person name="Ghai R."/>
            <person name="Kavagutti S V."/>
        </authorList>
    </citation>
    <scope>NUCLEOTIDE SEQUENCE</scope>
</reference>
<gene>
    <name evidence="6" type="ORF">UFOPK1505_00174</name>
</gene>
<keyword evidence="4" id="KW-0648">Protein biosynthesis</keyword>
<dbReference type="GO" id="GO:0006412">
    <property type="term" value="P:translation"/>
    <property type="evidence" value="ECO:0007669"/>
    <property type="project" value="UniProtKB-KW"/>
</dbReference>
<dbReference type="AlphaFoldDB" id="A0A6J6BP66"/>
<sequence length="186" mass="20365">MAIQPIRLFGDPVLVTPASEVVDFDKELRQLVADLTQTMQAAPGAGLAAPQIGVPLRVFVWDIDDEIGHLVNPSLDLSSEMQDGEEGCLSFPNLVYETPRAFKAVAKGFNMHGEPVVIEGTELLARCLQHETDHLNGILFIDRMNSEQRKLAMKEVRESEWFGVASEGGKSPIIKVSPHTTFGLGL</sequence>
<dbReference type="InterPro" id="IPR023635">
    <property type="entry name" value="Peptide_deformylase"/>
</dbReference>
<dbReference type="PANTHER" id="PTHR10458:SF2">
    <property type="entry name" value="PEPTIDE DEFORMYLASE, MITOCHONDRIAL"/>
    <property type="match status" value="1"/>
</dbReference>
<dbReference type="SUPFAM" id="SSF56420">
    <property type="entry name" value="Peptide deformylase"/>
    <property type="match status" value="1"/>
</dbReference>
<comment type="similarity">
    <text evidence="1">Belongs to the polypeptide deformylase family.</text>
</comment>
<evidence type="ECO:0000256" key="4">
    <source>
        <dbReference type="ARBA" id="ARBA00022917"/>
    </source>
</evidence>
<dbReference type="HAMAP" id="MF_00163">
    <property type="entry name" value="Pep_deformylase"/>
    <property type="match status" value="1"/>
</dbReference>
<keyword evidence="2" id="KW-0479">Metal-binding</keyword>
<dbReference type="Gene3D" id="3.90.45.10">
    <property type="entry name" value="Peptide deformylase"/>
    <property type="match status" value="1"/>
</dbReference>
<dbReference type="NCBIfam" id="NF001159">
    <property type="entry name" value="PRK00150.1-3"/>
    <property type="match status" value="1"/>
</dbReference>
<dbReference type="EMBL" id="CAEZSS010000018">
    <property type="protein sequence ID" value="CAB4540766.1"/>
    <property type="molecule type" value="Genomic_DNA"/>
</dbReference>
<dbReference type="GO" id="GO:0046872">
    <property type="term" value="F:metal ion binding"/>
    <property type="evidence" value="ECO:0007669"/>
    <property type="project" value="UniProtKB-KW"/>
</dbReference>
<dbReference type="Pfam" id="PF01327">
    <property type="entry name" value="Pep_deformylase"/>
    <property type="match status" value="1"/>
</dbReference>
<evidence type="ECO:0000256" key="1">
    <source>
        <dbReference type="ARBA" id="ARBA00010759"/>
    </source>
</evidence>
<protein>
    <submittedName>
        <fullName evidence="6">Unannotated protein</fullName>
    </submittedName>
</protein>
<evidence type="ECO:0000256" key="5">
    <source>
        <dbReference type="ARBA" id="ARBA00037114"/>
    </source>
</evidence>
<comment type="function">
    <text evidence="5">Removes the formyl group from the N-terminal Met of newly synthesized proteins.</text>
</comment>